<feature type="domain" description="Tyrosine-protein phosphatase" evidence="2">
    <location>
        <begin position="1"/>
        <end position="207"/>
    </location>
</feature>
<dbReference type="PANTHER" id="PTHR19134">
    <property type="entry name" value="RECEPTOR-TYPE TYROSINE-PROTEIN PHOSPHATASE"/>
    <property type="match status" value="1"/>
</dbReference>
<dbReference type="InterPro" id="IPR050348">
    <property type="entry name" value="Protein-Tyr_Phosphatase"/>
</dbReference>
<dbReference type="PROSITE" id="PS50056">
    <property type="entry name" value="TYR_PHOSPHATASE_2"/>
    <property type="match status" value="1"/>
</dbReference>
<dbReference type="Gene3D" id="3.90.190.10">
    <property type="entry name" value="Protein tyrosine phosphatase superfamily"/>
    <property type="match status" value="1"/>
</dbReference>
<dbReference type="InterPro" id="IPR016130">
    <property type="entry name" value="Tyr_Pase_AS"/>
</dbReference>
<feature type="domain" description="Tyrosine specific protein phosphatases" evidence="3">
    <location>
        <begin position="181"/>
        <end position="244"/>
    </location>
</feature>
<dbReference type="InterPro" id="IPR000242">
    <property type="entry name" value="PTP_cat"/>
</dbReference>
<dbReference type="PANTHER" id="PTHR19134:SF449">
    <property type="entry name" value="TYROSINE-PROTEIN PHOSPHATASE 1"/>
    <property type="match status" value="1"/>
</dbReference>
<dbReference type="PROSITE" id="PS00383">
    <property type="entry name" value="TYR_PHOSPHATASE_1"/>
    <property type="match status" value="1"/>
</dbReference>
<name>A0A747SSP0_SALER</name>
<accession>A0A747SSP0</accession>
<sequence>MKKDAEDVWHRYARPPQSVKVVRVHHDQIGKDFDYYAVAMTPVWGHKVYAAECPMEGNLFEYYAMLLTKRIGTVVVISGHGEASSGRRQIDYYRNIISRPLVKYGARLRVGVSDMVQEPLIWNAAEQLADEPRGGASVSVYSCKLTITLNYEESWTVKVIKLSGWPDMDVITRRKLSFWKEHIRRKLEQTPGPLLVHCSAGRGRTGVTLGALYLDEGKISDLDLLCARMSRERGGSMPITAQQIALLREYAEYKKASRRAPPQPAERGEQERRSRRTRCTVS</sequence>
<dbReference type="PROSITE" id="PS50055">
    <property type="entry name" value="TYR_PHOSPHATASE_PTP"/>
    <property type="match status" value="1"/>
</dbReference>
<evidence type="ECO:0000256" key="1">
    <source>
        <dbReference type="SAM" id="MobiDB-lite"/>
    </source>
</evidence>
<reference evidence="4" key="1">
    <citation type="journal article" date="2018" name="Genome Biol.">
        <title>SKESA: strategic k-mer extension for scrupulous assemblies.</title>
        <authorList>
            <person name="Souvorov A."/>
            <person name="Agarwala R."/>
            <person name="Lipman D.J."/>
        </authorList>
    </citation>
    <scope>NUCLEOTIDE SEQUENCE</scope>
    <source>
        <strain evidence="4">MA.CK_98/00011163</strain>
    </source>
</reference>
<dbReference type="PRINTS" id="PR00700">
    <property type="entry name" value="PRTYPHPHTASE"/>
</dbReference>
<dbReference type="InterPro" id="IPR029021">
    <property type="entry name" value="Prot-tyrosine_phosphatase-like"/>
</dbReference>
<dbReference type="AlphaFoldDB" id="A0A747SSP0"/>
<dbReference type="EMBL" id="DAAVHS010000002">
    <property type="protein sequence ID" value="HAF4697578.1"/>
    <property type="molecule type" value="Genomic_DNA"/>
</dbReference>
<dbReference type="SUPFAM" id="SSF52799">
    <property type="entry name" value="(Phosphotyrosine protein) phosphatases II"/>
    <property type="match status" value="1"/>
</dbReference>
<gene>
    <name evidence="4" type="ORF">G8O00_000934</name>
</gene>
<feature type="compositionally biased region" description="Basic residues" evidence="1">
    <location>
        <begin position="273"/>
        <end position="282"/>
    </location>
</feature>
<proteinExistence type="predicted"/>
<reference evidence="4" key="2">
    <citation type="submission" date="2020-02" db="EMBL/GenBank/DDBJ databases">
        <authorList>
            <consortium name="NCBI Pathogen Detection Project"/>
        </authorList>
    </citation>
    <scope>NUCLEOTIDE SEQUENCE</scope>
    <source>
        <strain evidence="4">MA.CK_98/00011163</strain>
    </source>
</reference>
<evidence type="ECO:0008006" key="5">
    <source>
        <dbReference type="Google" id="ProtNLM"/>
    </source>
</evidence>
<dbReference type="Pfam" id="PF00102">
    <property type="entry name" value="Y_phosphatase"/>
    <property type="match status" value="1"/>
</dbReference>
<dbReference type="InterPro" id="IPR003595">
    <property type="entry name" value="Tyr_Pase_cat"/>
</dbReference>
<evidence type="ECO:0000259" key="3">
    <source>
        <dbReference type="PROSITE" id="PS50056"/>
    </source>
</evidence>
<protein>
    <recommendedName>
        <fullName evidence="5">Tyrosine specific protein phosphatases domain-containing protein</fullName>
    </recommendedName>
</protein>
<dbReference type="SMART" id="SM00404">
    <property type="entry name" value="PTPc_motif"/>
    <property type="match status" value="1"/>
</dbReference>
<feature type="region of interest" description="Disordered" evidence="1">
    <location>
        <begin position="255"/>
        <end position="282"/>
    </location>
</feature>
<organism evidence="4">
    <name type="scientific">Salmonella enterica</name>
    <name type="common">Salmonella choleraesuis</name>
    <dbReference type="NCBI Taxonomy" id="28901"/>
    <lineage>
        <taxon>Bacteria</taxon>
        <taxon>Pseudomonadati</taxon>
        <taxon>Pseudomonadota</taxon>
        <taxon>Gammaproteobacteria</taxon>
        <taxon>Enterobacterales</taxon>
        <taxon>Enterobacteriaceae</taxon>
        <taxon>Salmonella</taxon>
    </lineage>
</organism>
<dbReference type="InterPro" id="IPR000387">
    <property type="entry name" value="Tyr_Pase_dom"/>
</dbReference>
<comment type="caution">
    <text evidence="4">The sequence shown here is derived from an EMBL/GenBank/DDBJ whole genome shotgun (WGS) entry which is preliminary data.</text>
</comment>
<evidence type="ECO:0000259" key="2">
    <source>
        <dbReference type="PROSITE" id="PS50055"/>
    </source>
</evidence>
<evidence type="ECO:0000313" key="4">
    <source>
        <dbReference type="EMBL" id="HAF4697578.1"/>
    </source>
</evidence>
<dbReference type="GO" id="GO:0004725">
    <property type="term" value="F:protein tyrosine phosphatase activity"/>
    <property type="evidence" value="ECO:0007669"/>
    <property type="project" value="InterPro"/>
</dbReference>